<comment type="caution">
    <text evidence="2">The sequence shown here is derived from an EMBL/GenBank/DDBJ whole genome shotgun (WGS) entry which is preliminary data.</text>
</comment>
<feature type="compositionally biased region" description="Polar residues" evidence="1">
    <location>
        <begin position="44"/>
        <end position="64"/>
    </location>
</feature>
<name>A0A286UGM8_9AGAM</name>
<protein>
    <submittedName>
        <fullName evidence="2">Uncharacterized protein</fullName>
    </submittedName>
</protein>
<keyword evidence="3" id="KW-1185">Reference proteome</keyword>
<dbReference type="OrthoDB" id="3067719at2759"/>
<dbReference type="Proteomes" id="UP000217199">
    <property type="component" value="Unassembled WGS sequence"/>
</dbReference>
<dbReference type="EMBL" id="NBII01000005">
    <property type="protein sequence ID" value="PAV18743.1"/>
    <property type="molecule type" value="Genomic_DNA"/>
</dbReference>
<proteinExistence type="predicted"/>
<evidence type="ECO:0000313" key="3">
    <source>
        <dbReference type="Proteomes" id="UP000217199"/>
    </source>
</evidence>
<feature type="region of interest" description="Disordered" evidence="1">
    <location>
        <begin position="83"/>
        <end position="189"/>
    </location>
</feature>
<feature type="compositionally biased region" description="Low complexity" evidence="1">
    <location>
        <begin position="116"/>
        <end position="133"/>
    </location>
</feature>
<organism evidence="2 3">
    <name type="scientific">Pyrrhoderma noxium</name>
    <dbReference type="NCBI Taxonomy" id="2282107"/>
    <lineage>
        <taxon>Eukaryota</taxon>
        <taxon>Fungi</taxon>
        <taxon>Dikarya</taxon>
        <taxon>Basidiomycota</taxon>
        <taxon>Agaricomycotina</taxon>
        <taxon>Agaricomycetes</taxon>
        <taxon>Hymenochaetales</taxon>
        <taxon>Hymenochaetaceae</taxon>
        <taxon>Pyrrhoderma</taxon>
    </lineage>
</organism>
<dbReference type="InParanoid" id="A0A286UGM8"/>
<feature type="compositionally biased region" description="Pro residues" evidence="1">
    <location>
        <begin position="169"/>
        <end position="186"/>
    </location>
</feature>
<feature type="compositionally biased region" description="Polar residues" evidence="1">
    <location>
        <begin position="152"/>
        <end position="166"/>
    </location>
</feature>
<accession>A0A286UGM8</accession>
<dbReference type="AlphaFoldDB" id="A0A286UGM8"/>
<feature type="region of interest" description="Disordered" evidence="1">
    <location>
        <begin position="250"/>
        <end position="273"/>
    </location>
</feature>
<dbReference type="STRING" id="2282107.A0A286UGM8"/>
<evidence type="ECO:0000256" key="1">
    <source>
        <dbReference type="SAM" id="MobiDB-lite"/>
    </source>
</evidence>
<feature type="compositionally biased region" description="Polar residues" evidence="1">
    <location>
        <begin position="102"/>
        <end position="115"/>
    </location>
</feature>
<sequence length="273" mass="29717">MPPAMTRTRTAPVIPNVKFQARGEDALSMRPATGPRNSNDRRSYPNTASHSMVTSNQSSPNPRHSTLPPHEYALRIKLESVLQMEDGSSPSKRSHRRAISHSVVTSPRQVDQTHCSASPSPQSPAPSSLSNSATDLARVGAAQHPHSHERSFSYTRDNSSSSLQGYSNPSPPSPSNEPLTPPPTPPLTAFNVRSASEICKRIDGYVSFASVEGLGEPPGMDIDGSESEEHEDGLTWGRWFKRRFFANSQNTNMNDSEDQVVVGRKRSGSSVSK</sequence>
<reference evidence="2 3" key="1">
    <citation type="journal article" date="2017" name="Mol. Ecol.">
        <title>Comparative and population genomic landscape of Phellinus noxius: A hypervariable fungus causing root rot in trees.</title>
        <authorList>
            <person name="Chung C.L."/>
            <person name="Lee T.J."/>
            <person name="Akiba M."/>
            <person name="Lee H.H."/>
            <person name="Kuo T.H."/>
            <person name="Liu D."/>
            <person name="Ke H.M."/>
            <person name="Yokoi T."/>
            <person name="Roa M.B."/>
            <person name="Lu M.J."/>
            <person name="Chang Y.Y."/>
            <person name="Ann P.J."/>
            <person name="Tsai J.N."/>
            <person name="Chen C.Y."/>
            <person name="Tzean S.S."/>
            <person name="Ota Y."/>
            <person name="Hattori T."/>
            <person name="Sahashi N."/>
            <person name="Liou R.F."/>
            <person name="Kikuchi T."/>
            <person name="Tsai I.J."/>
        </authorList>
    </citation>
    <scope>NUCLEOTIDE SEQUENCE [LARGE SCALE GENOMIC DNA]</scope>
    <source>
        <strain evidence="2 3">FFPRI411160</strain>
    </source>
</reference>
<gene>
    <name evidence="2" type="ORF">PNOK_0558600</name>
</gene>
<evidence type="ECO:0000313" key="2">
    <source>
        <dbReference type="EMBL" id="PAV18743.1"/>
    </source>
</evidence>
<feature type="region of interest" description="Disordered" evidence="1">
    <location>
        <begin position="1"/>
        <end position="68"/>
    </location>
</feature>